<comment type="similarity">
    <text evidence="4">Belongs to the PP2C family.</text>
</comment>
<feature type="domain" description="PPM-type phosphatase" evidence="5">
    <location>
        <begin position="26"/>
        <end position="326"/>
    </location>
</feature>
<dbReference type="Pfam" id="PF00481">
    <property type="entry name" value="PP2C"/>
    <property type="match status" value="1"/>
</dbReference>
<dbReference type="InterPro" id="IPR000222">
    <property type="entry name" value="PP2C_BS"/>
</dbReference>
<keyword evidence="3 4" id="KW-0904">Protein phosphatase</keyword>
<dbReference type="InterPro" id="IPR001932">
    <property type="entry name" value="PPM-type_phosphatase-like_dom"/>
</dbReference>
<proteinExistence type="inferred from homology"/>
<dbReference type="AlphaFoldDB" id="A0AAW2YUS8"/>
<organism evidence="6 7">
    <name type="scientific">Acrasis kona</name>
    <dbReference type="NCBI Taxonomy" id="1008807"/>
    <lineage>
        <taxon>Eukaryota</taxon>
        <taxon>Discoba</taxon>
        <taxon>Heterolobosea</taxon>
        <taxon>Tetramitia</taxon>
        <taxon>Eutetramitia</taxon>
        <taxon>Acrasidae</taxon>
        <taxon>Acrasis</taxon>
    </lineage>
</organism>
<dbReference type="Proteomes" id="UP001431209">
    <property type="component" value="Unassembled WGS sequence"/>
</dbReference>
<sequence>MGKKNKKPSTKLLDIETRDGGNSFLMYAVTTMQGHRDYQEDRFVCELLQTNKNSTSNKTLFGVFDGHGGHHCSTYLSKQIVSKLTNNINSDEDIKRTFQSLDDGFLKKQIDLLGELDEHTDSGSTACCVFLTKNEHSGKCEVVACNTGDSRFALYDCDNRSEDNKTIVISSVDHKGSDLPEQRRIEKAGGFVAKNGRVNNILAMSRAFGDFLLKNNKKLEPNQQPVICEPDVIRTSISLTNSKHVSDDVTSNLKYKFVLIASDGLWDVLTIADCEAFVVERLNEQQEENQLTNEGFDAASITEELARYAVYNKKSMDNITIILVILNTKEGNDEC</sequence>
<dbReference type="GO" id="GO:0046872">
    <property type="term" value="F:metal ion binding"/>
    <property type="evidence" value="ECO:0007669"/>
    <property type="project" value="UniProtKB-KW"/>
</dbReference>
<evidence type="ECO:0000256" key="4">
    <source>
        <dbReference type="RuleBase" id="RU003465"/>
    </source>
</evidence>
<accession>A0AAW2YUS8</accession>
<evidence type="ECO:0000313" key="6">
    <source>
        <dbReference type="EMBL" id="KAL0480895.1"/>
    </source>
</evidence>
<reference evidence="6 7" key="1">
    <citation type="submission" date="2024-03" db="EMBL/GenBank/DDBJ databases">
        <title>The Acrasis kona genome and developmental transcriptomes reveal deep origins of eukaryotic multicellular pathways.</title>
        <authorList>
            <person name="Sheikh S."/>
            <person name="Fu C.-J."/>
            <person name="Brown M.W."/>
            <person name="Baldauf S.L."/>
        </authorList>
    </citation>
    <scope>NUCLEOTIDE SEQUENCE [LARGE SCALE GENOMIC DNA]</scope>
    <source>
        <strain evidence="6 7">ATCC MYA-3509</strain>
    </source>
</reference>
<dbReference type="CDD" id="cd00143">
    <property type="entry name" value="PP2Cc"/>
    <property type="match status" value="1"/>
</dbReference>
<dbReference type="SMART" id="SM00332">
    <property type="entry name" value="PP2Cc"/>
    <property type="match status" value="1"/>
</dbReference>
<dbReference type="Gene3D" id="3.60.40.10">
    <property type="entry name" value="PPM-type phosphatase domain"/>
    <property type="match status" value="1"/>
</dbReference>
<comment type="caution">
    <text evidence="6">The sequence shown here is derived from an EMBL/GenBank/DDBJ whole genome shotgun (WGS) entry which is preliminary data.</text>
</comment>
<protein>
    <submittedName>
        <fullName evidence="6">Protein phosphatase</fullName>
    </submittedName>
</protein>
<keyword evidence="2 4" id="KW-0378">Hydrolase</keyword>
<name>A0AAW2YUS8_9EUKA</name>
<evidence type="ECO:0000256" key="2">
    <source>
        <dbReference type="ARBA" id="ARBA00022801"/>
    </source>
</evidence>
<evidence type="ECO:0000313" key="7">
    <source>
        <dbReference type="Proteomes" id="UP001431209"/>
    </source>
</evidence>
<dbReference type="InterPro" id="IPR015655">
    <property type="entry name" value="PP2C"/>
</dbReference>
<evidence type="ECO:0000256" key="1">
    <source>
        <dbReference type="ARBA" id="ARBA00022723"/>
    </source>
</evidence>
<evidence type="ECO:0000256" key="3">
    <source>
        <dbReference type="ARBA" id="ARBA00022912"/>
    </source>
</evidence>
<dbReference type="GO" id="GO:0004722">
    <property type="term" value="F:protein serine/threonine phosphatase activity"/>
    <property type="evidence" value="ECO:0007669"/>
    <property type="project" value="InterPro"/>
</dbReference>
<dbReference type="SUPFAM" id="SSF81606">
    <property type="entry name" value="PP2C-like"/>
    <property type="match status" value="1"/>
</dbReference>
<dbReference type="PROSITE" id="PS01032">
    <property type="entry name" value="PPM_1"/>
    <property type="match status" value="1"/>
</dbReference>
<keyword evidence="1" id="KW-0479">Metal-binding</keyword>
<gene>
    <name evidence="6" type="ORF">AKO1_004056</name>
</gene>
<dbReference type="PANTHER" id="PTHR47992">
    <property type="entry name" value="PROTEIN PHOSPHATASE"/>
    <property type="match status" value="1"/>
</dbReference>
<keyword evidence="7" id="KW-1185">Reference proteome</keyword>
<dbReference type="InterPro" id="IPR036457">
    <property type="entry name" value="PPM-type-like_dom_sf"/>
</dbReference>
<dbReference type="EMBL" id="JAOPGA020000701">
    <property type="protein sequence ID" value="KAL0480895.1"/>
    <property type="molecule type" value="Genomic_DNA"/>
</dbReference>
<evidence type="ECO:0000259" key="5">
    <source>
        <dbReference type="PROSITE" id="PS51746"/>
    </source>
</evidence>
<dbReference type="PROSITE" id="PS51746">
    <property type="entry name" value="PPM_2"/>
    <property type="match status" value="1"/>
</dbReference>